<dbReference type="PANTHER" id="PTHR36441">
    <property type="entry name" value="HYPOTHETICAL CYTOSOLIC PROTEIN"/>
    <property type="match status" value="1"/>
</dbReference>
<evidence type="ECO:0000313" key="1">
    <source>
        <dbReference type="EMBL" id="SVB46292.1"/>
    </source>
</evidence>
<organism evidence="1">
    <name type="scientific">marine metagenome</name>
    <dbReference type="NCBI Taxonomy" id="408172"/>
    <lineage>
        <taxon>unclassified sequences</taxon>
        <taxon>metagenomes</taxon>
        <taxon>ecological metagenomes</taxon>
    </lineage>
</organism>
<sequence>MIVRVSKITLILPSRSLKEKRGILKSVIDRISNRFRVSVAEVESNDIPDIGVLGLAVVSTKSRHAESVLNKSISFLENSRPDVEVSSIQSETVSGF</sequence>
<accession>A0A382E7H2</accession>
<protein>
    <recommendedName>
        <fullName evidence="2">YlxP-like protein</fullName>
    </recommendedName>
</protein>
<dbReference type="Pfam" id="PF04456">
    <property type="entry name" value="DUF503"/>
    <property type="match status" value="1"/>
</dbReference>
<dbReference type="InterPro" id="IPR007546">
    <property type="entry name" value="DUF503"/>
</dbReference>
<dbReference type="Gene3D" id="3.30.70.1120">
    <property type="entry name" value="TT1725-like"/>
    <property type="match status" value="1"/>
</dbReference>
<reference evidence="1" key="1">
    <citation type="submission" date="2018-05" db="EMBL/GenBank/DDBJ databases">
        <authorList>
            <person name="Lanie J.A."/>
            <person name="Ng W.-L."/>
            <person name="Kazmierczak K.M."/>
            <person name="Andrzejewski T.M."/>
            <person name="Davidsen T.M."/>
            <person name="Wayne K.J."/>
            <person name="Tettelin H."/>
            <person name="Glass J.I."/>
            <person name="Rusch D."/>
            <person name="Podicherti R."/>
            <person name="Tsui H.-C.T."/>
            <person name="Winkler M.E."/>
        </authorList>
    </citation>
    <scope>NUCLEOTIDE SEQUENCE</scope>
</reference>
<dbReference type="EMBL" id="UINC01042956">
    <property type="protein sequence ID" value="SVB46292.1"/>
    <property type="molecule type" value="Genomic_DNA"/>
</dbReference>
<gene>
    <name evidence="1" type="ORF">METZ01_LOCUS199146</name>
</gene>
<dbReference type="SUPFAM" id="SSF103007">
    <property type="entry name" value="Hypothetical protein TT1725"/>
    <property type="match status" value="1"/>
</dbReference>
<dbReference type="AlphaFoldDB" id="A0A382E7H2"/>
<proteinExistence type="predicted"/>
<dbReference type="InterPro" id="IPR036746">
    <property type="entry name" value="TT1725-like_sf"/>
</dbReference>
<evidence type="ECO:0008006" key="2">
    <source>
        <dbReference type="Google" id="ProtNLM"/>
    </source>
</evidence>
<name>A0A382E7H2_9ZZZZ</name>
<dbReference type="PANTHER" id="PTHR36441:SF1">
    <property type="entry name" value="DUF503 DOMAIN-CONTAINING PROTEIN"/>
    <property type="match status" value="1"/>
</dbReference>